<dbReference type="InParanoid" id="A0A165VME4"/>
<feature type="compositionally biased region" description="Pro residues" evidence="1">
    <location>
        <begin position="31"/>
        <end position="48"/>
    </location>
</feature>
<sequence length="304" mass="33609">MVEHDPETQELLQSALSTAFTPADLPRASVSPPPAPAPAQPAEAPVPAPAGDAPGMDAHDAWKAEYEAQVARWRADNIEQRTRAEKERERWERIRAEEKAQRANEGQEASEEWPSLAGTSASGSVPRRESPSPADVRDLVAGEKEGHRHHAESSHLRDPSSLSTSQKWEDLPSSMNSSQSYPSMSFPSLSNPDTPPETTQPHHRTTHSHHHHGQSHTHHRDSGPQHVTLSVFDSTLPTKTRALALVSSLGINFILPFINGVMLGFGEIFAKEVVVGWFGWGKSRLQEQSRGTVDDRELEARRRR</sequence>
<feature type="compositionally biased region" description="Low complexity" evidence="1">
    <location>
        <begin position="171"/>
        <end position="191"/>
    </location>
</feature>
<feature type="region of interest" description="Disordered" evidence="1">
    <location>
        <begin position="1"/>
        <end position="63"/>
    </location>
</feature>
<feature type="compositionally biased region" description="Polar residues" evidence="1">
    <location>
        <begin position="10"/>
        <end position="20"/>
    </location>
</feature>
<feature type="compositionally biased region" description="Basic and acidic residues" evidence="1">
    <location>
        <begin position="126"/>
        <end position="158"/>
    </location>
</feature>
<proteinExistence type="predicted"/>
<evidence type="ECO:0000256" key="1">
    <source>
        <dbReference type="SAM" id="MobiDB-lite"/>
    </source>
</evidence>
<accession>A0A165VME4</accession>
<reference evidence="2 3" key="1">
    <citation type="journal article" date="2016" name="Mol. Biol. Evol.">
        <title>Comparative Genomics of Early-Diverging Mushroom-Forming Fungi Provides Insights into the Origins of Lignocellulose Decay Capabilities.</title>
        <authorList>
            <person name="Nagy L.G."/>
            <person name="Riley R."/>
            <person name="Tritt A."/>
            <person name="Adam C."/>
            <person name="Daum C."/>
            <person name="Floudas D."/>
            <person name="Sun H."/>
            <person name="Yadav J.S."/>
            <person name="Pangilinan J."/>
            <person name="Larsson K.H."/>
            <person name="Matsuura K."/>
            <person name="Barry K."/>
            <person name="Labutti K."/>
            <person name="Kuo R."/>
            <person name="Ohm R.A."/>
            <person name="Bhattacharya S.S."/>
            <person name="Shirouzu T."/>
            <person name="Yoshinaga Y."/>
            <person name="Martin F.M."/>
            <person name="Grigoriev I.V."/>
            <person name="Hibbett D.S."/>
        </authorList>
    </citation>
    <scope>NUCLEOTIDE SEQUENCE [LARGE SCALE GENOMIC DNA]</scope>
    <source>
        <strain evidence="2 3">HHB14362 ss-1</strain>
    </source>
</reference>
<dbReference type="GO" id="GO:0070096">
    <property type="term" value="P:mitochondrial outer membrane translocase complex assembly"/>
    <property type="evidence" value="ECO:0007669"/>
    <property type="project" value="TreeGrafter"/>
</dbReference>
<dbReference type="PANTHER" id="PTHR28241">
    <property type="entry name" value="MITOCHONDRIAL IMPORT PROTEIN 1"/>
    <property type="match status" value="1"/>
</dbReference>
<dbReference type="Pfam" id="PF08219">
    <property type="entry name" value="TOM13"/>
    <property type="match status" value="1"/>
</dbReference>
<organism evidence="2 3">
    <name type="scientific">Neolentinus lepideus HHB14362 ss-1</name>
    <dbReference type="NCBI Taxonomy" id="1314782"/>
    <lineage>
        <taxon>Eukaryota</taxon>
        <taxon>Fungi</taxon>
        <taxon>Dikarya</taxon>
        <taxon>Basidiomycota</taxon>
        <taxon>Agaricomycotina</taxon>
        <taxon>Agaricomycetes</taxon>
        <taxon>Gloeophyllales</taxon>
        <taxon>Gloeophyllaceae</taxon>
        <taxon>Neolentinus</taxon>
    </lineage>
</organism>
<keyword evidence="3" id="KW-1185">Reference proteome</keyword>
<dbReference type="Proteomes" id="UP000076761">
    <property type="component" value="Unassembled WGS sequence"/>
</dbReference>
<dbReference type="InterPro" id="IPR013262">
    <property type="entry name" value="OMP_MIM1/TOM13_mt"/>
</dbReference>
<dbReference type="STRING" id="1314782.A0A165VME4"/>
<dbReference type="PANTHER" id="PTHR28241:SF1">
    <property type="entry name" value="MITOCHONDRIAL IMPORT PROTEIN 1"/>
    <property type="match status" value="1"/>
</dbReference>
<gene>
    <name evidence="2" type="ORF">NEOLEDRAFT_1127785</name>
</gene>
<dbReference type="AlphaFoldDB" id="A0A165VME4"/>
<dbReference type="GO" id="GO:0005741">
    <property type="term" value="C:mitochondrial outer membrane"/>
    <property type="evidence" value="ECO:0007669"/>
    <property type="project" value="InterPro"/>
</dbReference>
<feature type="compositionally biased region" description="Basic residues" evidence="1">
    <location>
        <begin position="201"/>
        <end position="219"/>
    </location>
</feature>
<dbReference type="GO" id="GO:0045040">
    <property type="term" value="P:protein insertion into mitochondrial outer membrane"/>
    <property type="evidence" value="ECO:0007669"/>
    <property type="project" value="TreeGrafter"/>
</dbReference>
<dbReference type="OrthoDB" id="5529571at2759"/>
<evidence type="ECO:0000313" key="2">
    <source>
        <dbReference type="EMBL" id="KZT29890.1"/>
    </source>
</evidence>
<name>A0A165VME4_9AGAM</name>
<protein>
    <recommendedName>
        <fullName evidence="4">TOM13-domain-containing protein</fullName>
    </recommendedName>
</protein>
<dbReference type="EMBL" id="KV425553">
    <property type="protein sequence ID" value="KZT29890.1"/>
    <property type="molecule type" value="Genomic_DNA"/>
</dbReference>
<feature type="region of interest" description="Disordered" evidence="1">
    <location>
        <begin position="97"/>
        <end position="225"/>
    </location>
</feature>
<evidence type="ECO:0008006" key="4">
    <source>
        <dbReference type="Google" id="ProtNLM"/>
    </source>
</evidence>
<evidence type="ECO:0000313" key="3">
    <source>
        <dbReference type="Proteomes" id="UP000076761"/>
    </source>
</evidence>